<proteinExistence type="predicted"/>
<evidence type="ECO:0000313" key="3">
    <source>
        <dbReference type="EMBL" id="MFC5463553.1"/>
    </source>
</evidence>
<dbReference type="Proteomes" id="UP001596147">
    <property type="component" value="Unassembled WGS sequence"/>
</dbReference>
<keyword evidence="1" id="KW-0732">Signal</keyword>
<gene>
    <name evidence="3" type="ORF">ACFPM4_02165</name>
</gene>
<feature type="domain" description="WxL" evidence="2">
    <location>
        <begin position="60"/>
        <end position="184"/>
    </location>
</feature>
<sequence>MNKFKELALRIVAMGFVVGAFATSSFASSTAITGGTLQKTEPTIGNFSAVTLDGTIQTADADFGTFTVTDARGSGEGWDIYVEATQFTTGELEGAKTLPLNSLTLKKAEVTPLAGSSDISTFTISDSSTIDNGTGGYKILSANQNGGMGKFDISFPEKALVLTLNPKDVKAGTYTSTITVNFNAGP</sequence>
<dbReference type="EMBL" id="JBHSMC010000001">
    <property type="protein sequence ID" value="MFC5463553.1"/>
    <property type="molecule type" value="Genomic_DNA"/>
</dbReference>
<comment type="caution">
    <text evidence="3">The sequence shown here is derived from an EMBL/GenBank/DDBJ whole genome shotgun (WGS) entry which is preliminary data.</text>
</comment>
<evidence type="ECO:0000259" key="2">
    <source>
        <dbReference type="Pfam" id="PF13731"/>
    </source>
</evidence>
<feature type="chain" id="PRO_5046910905" evidence="1">
    <location>
        <begin position="28"/>
        <end position="186"/>
    </location>
</feature>
<dbReference type="Pfam" id="PF13731">
    <property type="entry name" value="WxL"/>
    <property type="match status" value="1"/>
</dbReference>
<evidence type="ECO:0000313" key="4">
    <source>
        <dbReference type="Proteomes" id="UP001596147"/>
    </source>
</evidence>
<dbReference type="RefSeq" id="WP_382347185.1">
    <property type="nucleotide sequence ID" value="NZ_JBHSMC010000001.1"/>
</dbReference>
<name>A0ABW0LG87_9BACI</name>
<keyword evidence="4" id="KW-1185">Reference proteome</keyword>
<feature type="signal peptide" evidence="1">
    <location>
        <begin position="1"/>
        <end position="27"/>
    </location>
</feature>
<evidence type="ECO:0000256" key="1">
    <source>
        <dbReference type="SAM" id="SignalP"/>
    </source>
</evidence>
<protein>
    <submittedName>
        <fullName evidence="3">WxL domain-containing protein</fullName>
    </submittedName>
</protein>
<organism evidence="3 4">
    <name type="scientific">Lederbergia graminis</name>
    <dbReference type="NCBI Taxonomy" id="735518"/>
    <lineage>
        <taxon>Bacteria</taxon>
        <taxon>Bacillati</taxon>
        <taxon>Bacillota</taxon>
        <taxon>Bacilli</taxon>
        <taxon>Bacillales</taxon>
        <taxon>Bacillaceae</taxon>
        <taxon>Lederbergia</taxon>
    </lineage>
</organism>
<dbReference type="InterPro" id="IPR027994">
    <property type="entry name" value="WxL_dom"/>
</dbReference>
<reference evidence="4" key="1">
    <citation type="journal article" date="2019" name="Int. J. Syst. Evol. Microbiol.">
        <title>The Global Catalogue of Microorganisms (GCM) 10K type strain sequencing project: providing services to taxonomists for standard genome sequencing and annotation.</title>
        <authorList>
            <consortium name="The Broad Institute Genomics Platform"/>
            <consortium name="The Broad Institute Genome Sequencing Center for Infectious Disease"/>
            <person name="Wu L."/>
            <person name="Ma J."/>
        </authorList>
    </citation>
    <scope>NUCLEOTIDE SEQUENCE [LARGE SCALE GENOMIC DNA]</scope>
    <source>
        <strain evidence="4">CGMCC 1.12237</strain>
    </source>
</reference>
<accession>A0ABW0LG87</accession>